<keyword evidence="1" id="KW-0697">Rotamase</keyword>
<dbReference type="Proteomes" id="UP000590740">
    <property type="component" value="Unassembled WGS sequence"/>
</dbReference>
<organism evidence="3 4">
    <name type="scientific">Prosthecobacter vanneervenii</name>
    <dbReference type="NCBI Taxonomy" id="48466"/>
    <lineage>
        <taxon>Bacteria</taxon>
        <taxon>Pseudomonadati</taxon>
        <taxon>Verrucomicrobiota</taxon>
        <taxon>Verrucomicrobiia</taxon>
        <taxon>Verrucomicrobiales</taxon>
        <taxon>Verrucomicrobiaceae</taxon>
        <taxon>Prosthecobacter</taxon>
    </lineage>
</organism>
<evidence type="ECO:0000313" key="4">
    <source>
        <dbReference type="Proteomes" id="UP000590740"/>
    </source>
</evidence>
<dbReference type="InterPro" id="IPR000297">
    <property type="entry name" value="PPIase_PpiC"/>
</dbReference>
<sequence>MSRIFQGLLGWWTILFLVVAGCYVAADLYYYHGPVDRWLRGGVVAEVAGQPISRRELADALREELWKQDAKWAFLNPEARQKLRLEVLDRLIDARLIRAFRLKDAPVSTAPSPAARQEADMMQRQFAEAEEAPRRMAAQHLTPKTLAAQIEESLRDEAWIAAQIQPEVAKITPQVVQAWYQGHREKLRIPQAWHAAHLFLAQATPGKPDREAEIRGLQQQMLAGKSTFAQLVAAHSEDERSKRLGGDLGWFTHERMPADFIAAVRSLRVGQVSAPVRTRVGWHLILLKEQRASCLPAFEEVREEITAMLTSQRRESAVKQLLAALSKRVQVVTHAEVVSATEPAR</sequence>
<dbReference type="Pfam" id="PF00639">
    <property type="entry name" value="Rotamase"/>
    <property type="match status" value="1"/>
</dbReference>
<feature type="domain" description="PpiC" evidence="2">
    <location>
        <begin position="190"/>
        <end position="289"/>
    </location>
</feature>
<keyword evidence="1 3" id="KW-0413">Isomerase</keyword>
<evidence type="ECO:0000259" key="2">
    <source>
        <dbReference type="PROSITE" id="PS50198"/>
    </source>
</evidence>
<accession>A0A7W7Y9I8</accession>
<dbReference type="InterPro" id="IPR050245">
    <property type="entry name" value="PrsA_foldase"/>
</dbReference>
<reference evidence="3 4" key="1">
    <citation type="submission" date="2020-08" db="EMBL/GenBank/DDBJ databases">
        <title>Genomic Encyclopedia of Type Strains, Phase IV (KMG-IV): sequencing the most valuable type-strain genomes for metagenomic binning, comparative biology and taxonomic classification.</title>
        <authorList>
            <person name="Goeker M."/>
        </authorList>
    </citation>
    <scope>NUCLEOTIDE SEQUENCE [LARGE SCALE GENOMIC DNA]</scope>
    <source>
        <strain evidence="3 4">DSM 12252</strain>
    </source>
</reference>
<name>A0A7W7Y9I8_9BACT</name>
<dbReference type="AlphaFoldDB" id="A0A7W7Y9I8"/>
<evidence type="ECO:0000313" key="3">
    <source>
        <dbReference type="EMBL" id="MBB5031917.1"/>
    </source>
</evidence>
<dbReference type="SUPFAM" id="SSF54534">
    <property type="entry name" value="FKBP-like"/>
    <property type="match status" value="1"/>
</dbReference>
<dbReference type="InterPro" id="IPR027304">
    <property type="entry name" value="Trigger_fact/SurA_dom_sf"/>
</dbReference>
<dbReference type="InterPro" id="IPR046357">
    <property type="entry name" value="PPIase_dom_sf"/>
</dbReference>
<gene>
    <name evidence="3" type="ORF">HNQ65_001485</name>
</gene>
<dbReference type="Gene3D" id="3.10.50.40">
    <property type="match status" value="1"/>
</dbReference>
<dbReference type="PROSITE" id="PS51257">
    <property type="entry name" value="PROKAR_LIPOPROTEIN"/>
    <property type="match status" value="1"/>
</dbReference>
<dbReference type="EMBL" id="JACHIG010000002">
    <property type="protein sequence ID" value="MBB5031917.1"/>
    <property type="molecule type" value="Genomic_DNA"/>
</dbReference>
<dbReference type="PANTHER" id="PTHR47245">
    <property type="entry name" value="PEPTIDYLPROLYL ISOMERASE"/>
    <property type="match status" value="1"/>
</dbReference>
<dbReference type="Gene3D" id="1.10.4030.10">
    <property type="entry name" value="Porin chaperone SurA, peptide-binding domain"/>
    <property type="match status" value="1"/>
</dbReference>
<dbReference type="SUPFAM" id="SSF109998">
    <property type="entry name" value="Triger factor/SurA peptide-binding domain-like"/>
    <property type="match status" value="1"/>
</dbReference>
<proteinExistence type="predicted"/>
<dbReference type="RefSeq" id="WP_184338842.1">
    <property type="nucleotide sequence ID" value="NZ_JACHIG010000002.1"/>
</dbReference>
<dbReference type="PROSITE" id="PS50198">
    <property type="entry name" value="PPIC_PPIASE_2"/>
    <property type="match status" value="1"/>
</dbReference>
<evidence type="ECO:0000256" key="1">
    <source>
        <dbReference type="PROSITE-ProRule" id="PRU00278"/>
    </source>
</evidence>
<comment type="caution">
    <text evidence="3">The sequence shown here is derived from an EMBL/GenBank/DDBJ whole genome shotgun (WGS) entry which is preliminary data.</text>
</comment>
<protein>
    <submittedName>
        <fullName evidence="3">Parvulin-like peptidyl-prolyl isomerase</fullName>
    </submittedName>
</protein>
<dbReference type="PANTHER" id="PTHR47245:SF2">
    <property type="entry name" value="PEPTIDYL-PROLYL CIS-TRANS ISOMERASE HP_0175-RELATED"/>
    <property type="match status" value="1"/>
</dbReference>
<dbReference type="GO" id="GO:0003755">
    <property type="term" value="F:peptidyl-prolyl cis-trans isomerase activity"/>
    <property type="evidence" value="ECO:0007669"/>
    <property type="project" value="UniProtKB-KW"/>
</dbReference>
<keyword evidence="4" id="KW-1185">Reference proteome</keyword>